<evidence type="ECO:0000313" key="2">
    <source>
        <dbReference type="EMBL" id="KKN23522.1"/>
    </source>
</evidence>
<dbReference type="AlphaFoldDB" id="A0A0F9PG98"/>
<organism evidence="2">
    <name type="scientific">marine sediment metagenome</name>
    <dbReference type="NCBI Taxonomy" id="412755"/>
    <lineage>
        <taxon>unclassified sequences</taxon>
        <taxon>metagenomes</taxon>
        <taxon>ecological metagenomes</taxon>
    </lineage>
</organism>
<proteinExistence type="predicted"/>
<protein>
    <submittedName>
        <fullName evidence="2">Uncharacterized protein</fullName>
    </submittedName>
</protein>
<accession>A0A0F9PG98</accession>
<feature type="transmembrane region" description="Helical" evidence="1">
    <location>
        <begin position="230"/>
        <end position="254"/>
    </location>
</feature>
<reference evidence="2" key="1">
    <citation type="journal article" date="2015" name="Nature">
        <title>Complex archaea that bridge the gap between prokaryotes and eukaryotes.</title>
        <authorList>
            <person name="Spang A."/>
            <person name="Saw J.H."/>
            <person name="Jorgensen S.L."/>
            <person name="Zaremba-Niedzwiedzka K."/>
            <person name="Martijn J."/>
            <person name="Lind A.E."/>
            <person name="van Eijk R."/>
            <person name="Schleper C."/>
            <person name="Guy L."/>
            <person name="Ettema T.J."/>
        </authorList>
    </citation>
    <scope>NUCLEOTIDE SEQUENCE</scope>
</reference>
<keyword evidence="1" id="KW-0472">Membrane</keyword>
<dbReference type="EMBL" id="LAZR01002962">
    <property type="protein sequence ID" value="KKN23522.1"/>
    <property type="molecule type" value="Genomic_DNA"/>
</dbReference>
<keyword evidence="1" id="KW-0812">Transmembrane</keyword>
<feature type="transmembrane region" description="Helical" evidence="1">
    <location>
        <begin position="113"/>
        <end position="131"/>
    </location>
</feature>
<gene>
    <name evidence="2" type="ORF">LCGC14_0904080</name>
</gene>
<name>A0A0F9PG98_9ZZZZ</name>
<comment type="caution">
    <text evidence="2">The sequence shown here is derived from an EMBL/GenBank/DDBJ whole genome shotgun (WGS) entry which is preliminary data.</text>
</comment>
<feature type="transmembrane region" description="Helical" evidence="1">
    <location>
        <begin position="143"/>
        <end position="162"/>
    </location>
</feature>
<keyword evidence="1" id="KW-1133">Transmembrane helix</keyword>
<sequence>MTTKLRIGYVILLVACSVLLWMPLESNIGQQLTSMLTVTLSVYAVLRGLNAVISMAQGTELAIEPMGIGVTLAPGELLDPLNDMIEQVSSVLLIASASIGIQKIILNLSDIELLRWVLAAISIFAILFVAIKSISASKQKSVIRLIVVLTLLRLVVPTMVLTSNLMQTWLESERQQSIAVLVSTENDVRVLNQTTASDQDAGWFQNLTAKLKLTDIFTSIKAKTDNAVTAAVYILAEFVLVFILIPLLFIAIAYKLILGRFIRRD</sequence>
<feature type="transmembrane region" description="Helical" evidence="1">
    <location>
        <begin position="6"/>
        <end position="24"/>
    </location>
</feature>
<evidence type="ECO:0000256" key="1">
    <source>
        <dbReference type="SAM" id="Phobius"/>
    </source>
</evidence>